<name>B3SA73_TRIAD</name>
<comment type="cofactor">
    <cofactor evidence="1">
        <name>Mg(2+)</name>
        <dbReference type="ChEBI" id="CHEBI:18420"/>
    </cofactor>
    <text evidence="1">Binds 2 magnesium ions per subunit.</text>
</comment>
<keyword evidence="1" id="KW-0460">Magnesium</keyword>
<keyword evidence="1" id="KW-0479">Metal-binding</keyword>
<dbReference type="KEGG" id="tad:TRIADDRAFT_61158"/>
<dbReference type="RefSeq" id="XP_002117159.1">
    <property type="nucleotide sequence ID" value="XM_002117123.1"/>
</dbReference>
<organism evidence="2 3">
    <name type="scientific">Trichoplax adhaerens</name>
    <name type="common">Trichoplax reptans</name>
    <dbReference type="NCBI Taxonomy" id="10228"/>
    <lineage>
        <taxon>Eukaryota</taxon>
        <taxon>Metazoa</taxon>
        <taxon>Placozoa</taxon>
        <taxon>Uniplacotomia</taxon>
        <taxon>Trichoplacea</taxon>
        <taxon>Trichoplacidae</taxon>
        <taxon>Trichoplax</taxon>
    </lineage>
</organism>
<evidence type="ECO:0000313" key="2">
    <source>
        <dbReference type="EMBL" id="EDV20465.1"/>
    </source>
</evidence>
<dbReference type="Pfam" id="PF03747">
    <property type="entry name" value="ADP_ribosyl_GH"/>
    <property type="match status" value="1"/>
</dbReference>
<keyword evidence="3" id="KW-1185">Reference proteome</keyword>
<dbReference type="HOGENOM" id="CLU_1241540_0_0_1"/>
<protein>
    <recommendedName>
        <fullName evidence="4">ADP-ribosylation/Crystallin J1</fullName>
    </recommendedName>
</protein>
<dbReference type="CTD" id="6758295"/>
<dbReference type="Gene3D" id="1.10.4080.10">
    <property type="entry name" value="ADP-ribosylation/Crystallin J1"/>
    <property type="match status" value="1"/>
</dbReference>
<sequence>MILYRYFSDHATKETLKNLEDGKVKGIDLNDFNPAARQVPLLLVSNSEEQLVEFAIQHCRVTHENSETDAATEFVSRVLWRIVHQHKTPSTAVEEVIETLKNKYSEVIEFATQGFKAAQLPDEDANNSFLGTRTSNEFTLPVAIYCYIPGALPIATRLIVKYGHESFEQALALNAGFGGDNAARSLFVGSALGGRENFEIPSEWVNGIRQIDHIKQLINSFKN</sequence>
<dbReference type="InterPro" id="IPR005502">
    <property type="entry name" value="Ribosyl_crysJ1"/>
</dbReference>
<evidence type="ECO:0008006" key="4">
    <source>
        <dbReference type="Google" id="ProtNLM"/>
    </source>
</evidence>
<evidence type="ECO:0000313" key="3">
    <source>
        <dbReference type="Proteomes" id="UP000009022"/>
    </source>
</evidence>
<dbReference type="Proteomes" id="UP000009022">
    <property type="component" value="Unassembled WGS sequence"/>
</dbReference>
<proteinExistence type="predicted"/>
<dbReference type="EMBL" id="DS985260">
    <property type="protein sequence ID" value="EDV20465.1"/>
    <property type="molecule type" value="Genomic_DNA"/>
</dbReference>
<dbReference type="OrthoDB" id="197931at2759"/>
<dbReference type="AlphaFoldDB" id="B3SA73"/>
<dbReference type="PhylomeDB" id="B3SA73"/>
<dbReference type="SUPFAM" id="SSF101478">
    <property type="entry name" value="ADP-ribosylglycohydrolase"/>
    <property type="match status" value="1"/>
</dbReference>
<accession>B3SA73</accession>
<dbReference type="InParanoid" id="B3SA73"/>
<gene>
    <name evidence="2" type="ORF">TRIADDRAFT_61158</name>
</gene>
<dbReference type="InterPro" id="IPR036705">
    <property type="entry name" value="Ribosyl_crysJ1_sf"/>
</dbReference>
<reference evidence="2 3" key="1">
    <citation type="journal article" date="2008" name="Nature">
        <title>The Trichoplax genome and the nature of placozoans.</title>
        <authorList>
            <person name="Srivastava M."/>
            <person name="Begovic E."/>
            <person name="Chapman J."/>
            <person name="Putnam N.H."/>
            <person name="Hellsten U."/>
            <person name="Kawashima T."/>
            <person name="Kuo A."/>
            <person name="Mitros T."/>
            <person name="Salamov A."/>
            <person name="Carpenter M.L."/>
            <person name="Signorovitch A.Y."/>
            <person name="Moreno M.A."/>
            <person name="Kamm K."/>
            <person name="Grimwood J."/>
            <person name="Schmutz J."/>
            <person name="Shapiro H."/>
            <person name="Grigoriev I.V."/>
            <person name="Buss L.W."/>
            <person name="Schierwater B."/>
            <person name="Dellaporta S.L."/>
            <person name="Rokhsar D.S."/>
        </authorList>
    </citation>
    <scope>NUCLEOTIDE SEQUENCE [LARGE SCALE GENOMIC DNA]</scope>
    <source>
        <strain evidence="2 3">Grell-BS-1999</strain>
    </source>
</reference>
<dbReference type="GeneID" id="6758295"/>
<feature type="binding site" evidence="1">
    <location>
        <position position="180"/>
    </location>
    <ligand>
        <name>Mg(2+)</name>
        <dbReference type="ChEBI" id="CHEBI:18420"/>
        <label>1</label>
    </ligand>
</feature>
<evidence type="ECO:0000256" key="1">
    <source>
        <dbReference type="PIRSR" id="PIRSR605502-1"/>
    </source>
</evidence>